<protein>
    <submittedName>
        <fullName evidence="1">Uncharacterized protein</fullName>
    </submittedName>
</protein>
<comment type="caution">
    <text evidence="1">The sequence shown here is derived from an EMBL/GenBank/DDBJ whole genome shotgun (WGS) entry which is preliminary data.</text>
</comment>
<evidence type="ECO:0000313" key="1">
    <source>
        <dbReference type="EMBL" id="MCS5733271.1"/>
    </source>
</evidence>
<gene>
    <name evidence="1" type="ORF">N1032_05915</name>
</gene>
<dbReference type="EMBL" id="JANLCJ010000002">
    <property type="protein sequence ID" value="MCS5733271.1"/>
    <property type="molecule type" value="Genomic_DNA"/>
</dbReference>
<accession>A0ABT2H0I2</accession>
<reference evidence="1" key="1">
    <citation type="submission" date="2022-08" db="EMBL/GenBank/DDBJ databases">
        <authorList>
            <person name="Deng Y."/>
            <person name="Han X.-F."/>
            <person name="Zhang Y.-Q."/>
        </authorList>
    </citation>
    <scope>NUCLEOTIDE SEQUENCE</scope>
    <source>
        <strain evidence="1">CPCC 203386</strain>
    </source>
</reference>
<organism evidence="1 2">
    <name type="scientific">Herbiconiux daphne</name>
    <dbReference type="NCBI Taxonomy" id="2970914"/>
    <lineage>
        <taxon>Bacteria</taxon>
        <taxon>Bacillati</taxon>
        <taxon>Actinomycetota</taxon>
        <taxon>Actinomycetes</taxon>
        <taxon>Micrococcales</taxon>
        <taxon>Microbacteriaceae</taxon>
        <taxon>Herbiconiux</taxon>
    </lineage>
</organism>
<sequence length="134" mass="14645">MTFSSPPSADDVGVMSTDRDLAGLVRSLVGPAIRPQVWLLYLDETDRPLPLVMPFDLDLDCAEPTEIEALAILAHEVAGHIDATQVVVVWEREGRPRPTAAERAVADAVTSCFPRGRTRLRGQFLSHSDGVVRL</sequence>
<proteinExistence type="predicted"/>
<dbReference type="RefSeq" id="WP_259538082.1">
    <property type="nucleotide sequence ID" value="NZ_JANLCJ010000002.1"/>
</dbReference>
<keyword evidence="2" id="KW-1185">Reference proteome</keyword>
<dbReference type="Proteomes" id="UP001165586">
    <property type="component" value="Unassembled WGS sequence"/>
</dbReference>
<name>A0ABT2H0I2_9MICO</name>
<evidence type="ECO:0000313" key="2">
    <source>
        <dbReference type="Proteomes" id="UP001165586"/>
    </source>
</evidence>